<comment type="similarity">
    <text evidence="2 6">Belongs to the peptidase S26 family.</text>
</comment>
<dbReference type="SUPFAM" id="SSF51306">
    <property type="entry name" value="LexA/Signal peptidase"/>
    <property type="match status" value="1"/>
</dbReference>
<accession>A0A7X1Z7H2</accession>
<evidence type="ECO:0000256" key="1">
    <source>
        <dbReference type="ARBA" id="ARBA00004401"/>
    </source>
</evidence>
<dbReference type="GO" id="GO:0005886">
    <property type="term" value="C:plasma membrane"/>
    <property type="evidence" value="ECO:0007669"/>
    <property type="project" value="UniProtKB-SubCell"/>
</dbReference>
<comment type="catalytic activity">
    <reaction evidence="6">
        <text>Cleavage of hydrophobic, N-terminal signal or leader sequences from secreted and periplasmic proteins.</text>
        <dbReference type="EC" id="3.4.21.89"/>
    </reaction>
</comment>
<reference evidence="8 9" key="1">
    <citation type="submission" date="2019-10" db="EMBL/GenBank/DDBJ databases">
        <authorList>
            <person name="Dong K."/>
        </authorList>
    </citation>
    <scope>NUCLEOTIDE SEQUENCE [LARGE SCALE GENOMIC DNA]</scope>
    <source>
        <strain evidence="8 9">DSM 28960</strain>
    </source>
</reference>
<dbReference type="InterPro" id="IPR019533">
    <property type="entry name" value="Peptidase_S26"/>
</dbReference>
<evidence type="ECO:0000313" key="9">
    <source>
        <dbReference type="Proteomes" id="UP000439550"/>
    </source>
</evidence>
<dbReference type="GO" id="GO:0004252">
    <property type="term" value="F:serine-type endopeptidase activity"/>
    <property type="evidence" value="ECO:0007669"/>
    <property type="project" value="InterPro"/>
</dbReference>
<sequence>MKVVGIKIKYQKSKLIFCMIVIIVIIFTLGTQFSFHRMQGLSMTPTFKNGDIVLLKKQQIVHRYDVVAFKEKHKSYIKRVIGLPKDSFILQGNQLTISLGSNRFRSVVTFEIQPQLSSELKGKTQIPNGYYLMIGDASDISKDSRDFGLIEKTQIEGKIIWKS</sequence>
<evidence type="ECO:0000259" key="7">
    <source>
        <dbReference type="Pfam" id="PF10502"/>
    </source>
</evidence>
<dbReference type="Gene3D" id="2.10.109.10">
    <property type="entry name" value="Umud Fragment, subunit A"/>
    <property type="match status" value="1"/>
</dbReference>
<proteinExistence type="inferred from homology"/>
<keyword evidence="4 6" id="KW-0378">Hydrolase</keyword>
<keyword evidence="6" id="KW-0812">Transmembrane</keyword>
<dbReference type="CDD" id="cd06530">
    <property type="entry name" value="S26_SPase_I"/>
    <property type="match status" value="1"/>
</dbReference>
<dbReference type="EMBL" id="WITJ01000005">
    <property type="protein sequence ID" value="MQW39200.1"/>
    <property type="molecule type" value="Genomic_DNA"/>
</dbReference>
<evidence type="ECO:0000256" key="6">
    <source>
        <dbReference type="RuleBase" id="RU362042"/>
    </source>
</evidence>
<dbReference type="Pfam" id="PF10502">
    <property type="entry name" value="Peptidase_S26"/>
    <property type="match status" value="1"/>
</dbReference>
<protein>
    <recommendedName>
        <fullName evidence="6">Signal peptidase I</fullName>
        <ecNumber evidence="6">3.4.21.89</ecNumber>
    </recommendedName>
</protein>
<dbReference type="NCBIfam" id="TIGR02227">
    <property type="entry name" value="sigpep_I_bact"/>
    <property type="match status" value="1"/>
</dbReference>
<dbReference type="GO" id="GO:0006465">
    <property type="term" value="P:signal peptide processing"/>
    <property type="evidence" value="ECO:0007669"/>
    <property type="project" value="InterPro"/>
</dbReference>
<feature type="active site" evidence="5">
    <location>
        <position position="78"/>
    </location>
</feature>
<dbReference type="PROSITE" id="PS00501">
    <property type="entry name" value="SPASE_I_1"/>
    <property type="match status" value="1"/>
</dbReference>
<dbReference type="InterPro" id="IPR019756">
    <property type="entry name" value="Pept_S26A_signal_pept_1_Ser-AS"/>
</dbReference>
<dbReference type="InterPro" id="IPR000223">
    <property type="entry name" value="Pept_S26A_signal_pept_1"/>
</dbReference>
<evidence type="ECO:0000256" key="5">
    <source>
        <dbReference type="PIRSR" id="PIRSR600223-1"/>
    </source>
</evidence>
<feature type="transmembrane region" description="Helical" evidence="6">
    <location>
        <begin position="15"/>
        <end position="35"/>
    </location>
</feature>
<gene>
    <name evidence="8" type="primary">lepB</name>
    <name evidence="8" type="ORF">GHI93_04500</name>
</gene>
<evidence type="ECO:0000256" key="3">
    <source>
        <dbReference type="ARBA" id="ARBA00022670"/>
    </source>
</evidence>
<dbReference type="OrthoDB" id="9802919at2"/>
<dbReference type="RefSeq" id="WP_153495880.1">
    <property type="nucleotide sequence ID" value="NZ_CAXYUY010000002.1"/>
</dbReference>
<dbReference type="Proteomes" id="UP000439550">
    <property type="component" value="Unassembled WGS sequence"/>
</dbReference>
<dbReference type="InterPro" id="IPR036286">
    <property type="entry name" value="LexA/Signal_pep-like_sf"/>
</dbReference>
<organism evidence="8 9">
    <name type="scientific">Lactococcus hircilactis</name>
    <dbReference type="NCBI Taxonomy" id="1494462"/>
    <lineage>
        <taxon>Bacteria</taxon>
        <taxon>Bacillati</taxon>
        <taxon>Bacillota</taxon>
        <taxon>Bacilli</taxon>
        <taxon>Lactobacillales</taxon>
        <taxon>Streptococcaceae</taxon>
        <taxon>Lactococcus</taxon>
    </lineage>
</organism>
<comment type="subcellular location">
    <subcellularLocation>
        <location evidence="1">Cell membrane</location>
        <topology evidence="1">Single-pass type II membrane protein</topology>
    </subcellularLocation>
    <subcellularLocation>
        <location evidence="6">Membrane</location>
        <topology evidence="6">Single-pass type II membrane protein</topology>
    </subcellularLocation>
</comment>
<keyword evidence="9" id="KW-1185">Reference proteome</keyword>
<name>A0A7X1Z7H2_9LACT</name>
<evidence type="ECO:0000256" key="2">
    <source>
        <dbReference type="ARBA" id="ARBA00009370"/>
    </source>
</evidence>
<evidence type="ECO:0000256" key="4">
    <source>
        <dbReference type="ARBA" id="ARBA00022801"/>
    </source>
</evidence>
<keyword evidence="3 6" id="KW-0645">Protease</keyword>
<dbReference type="AlphaFoldDB" id="A0A7X1Z7H2"/>
<feature type="domain" description="Peptidase S26" evidence="7">
    <location>
        <begin position="17"/>
        <end position="160"/>
    </location>
</feature>
<dbReference type="PANTHER" id="PTHR43390:SF1">
    <property type="entry name" value="CHLOROPLAST PROCESSING PEPTIDASE"/>
    <property type="match status" value="1"/>
</dbReference>
<evidence type="ECO:0000313" key="8">
    <source>
        <dbReference type="EMBL" id="MQW39200.1"/>
    </source>
</evidence>
<dbReference type="PANTHER" id="PTHR43390">
    <property type="entry name" value="SIGNAL PEPTIDASE I"/>
    <property type="match status" value="1"/>
</dbReference>
<keyword evidence="6" id="KW-1133">Transmembrane helix</keyword>
<dbReference type="PRINTS" id="PR00727">
    <property type="entry name" value="LEADERPTASE"/>
</dbReference>
<feature type="active site" evidence="5">
    <location>
        <position position="42"/>
    </location>
</feature>
<dbReference type="GO" id="GO:0009003">
    <property type="term" value="F:signal peptidase activity"/>
    <property type="evidence" value="ECO:0007669"/>
    <property type="project" value="UniProtKB-EC"/>
</dbReference>
<dbReference type="EC" id="3.4.21.89" evidence="6"/>
<comment type="caution">
    <text evidence="8">The sequence shown here is derived from an EMBL/GenBank/DDBJ whole genome shotgun (WGS) entry which is preliminary data.</text>
</comment>
<keyword evidence="6" id="KW-0472">Membrane</keyword>